<keyword evidence="2" id="KW-0805">Transcription regulation</keyword>
<dbReference type="InterPro" id="IPR003340">
    <property type="entry name" value="B3_DNA-bd"/>
</dbReference>
<feature type="domain" description="TF-B3" evidence="6">
    <location>
        <begin position="17"/>
        <end position="124"/>
    </location>
</feature>
<dbReference type="SUPFAM" id="SSF101936">
    <property type="entry name" value="DNA-binding pseudobarrel domain"/>
    <property type="match status" value="1"/>
</dbReference>
<dbReference type="PROSITE" id="PS50863">
    <property type="entry name" value="B3"/>
    <property type="match status" value="1"/>
</dbReference>
<evidence type="ECO:0000256" key="2">
    <source>
        <dbReference type="ARBA" id="ARBA00023015"/>
    </source>
</evidence>
<proteinExistence type="predicted"/>
<dbReference type="CDD" id="cd10017">
    <property type="entry name" value="B3_DNA"/>
    <property type="match status" value="1"/>
</dbReference>
<sequence length="144" mass="16507">MEEGLEAIEEETEEEMVEDGIAITGQFVRSKIGLPNEMVEHMIPIMNGQHFMVLKVVDSRGQKWEFCYYTRPNGKKKGPVFTTGWPQFVEAKGLRVGDELTFYGYQVRATDGRLKMKYTIEVKRIISMTFNGEPLTSDVEYLVA</sequence>
<keyword evidence="5" id="KW-0539">Nucleus</keyword>
<evidence type="ECO:0000256" key="4">
    <source>
        <dbReference type="ARBA" id="ARBA00023163"/>
    </source>
</evidence>
<comment type="caution">
    <text evidence="7">The sequence shown here is derived from an EMBL/GenBank/DDBJ whole genome shotgun (WGS) entry which is preliminary data.</text>
</comment>
<evidence type="ECO:0000313" key="7">
    <source>
        <dbReference type="EMBL" id="KAI9185643.1"/>
    </source>
</evidence>
<dbReference type="GO" id="GO:0005634">
    <property type="term" value="C:nucleus"/>
    <property type="evidence" value="ECO:0007669"/>
    <property type="project" value="UniProtKB-SubCell"/>
</dbReference>
<evidence type="ECO:0000259" key="6">
    <source>
        <dbReference type="PROSITE" id="PS50863"/>
    </source>
</evidence>
<keyword evidence="8" id="KW-1185">Reference proteome</keyword>
<evidence type="ECO:0000256" key="3">
    <source>
        <dbReference type="ARBA" id="ARBA00023125"/>
    </source>
</evidence>
<gene>
    <name evidence="7" type="ORF">LWI28_009117</name>
</gene>
<evidence type="ECO:0000256" key="5">
    <source>
        <dbReference type="ARBA" id="ARBA00023242"/>
    </source>
</evidence>
<comment type="subcellular location">
    <subcellularLocation>
        <location evidence="1">Nucleus</location>
    </subcellularLocation>
</comment>
<dbReference type="Gene3D" id="2.40.330.10">
    <property type="entry name" value="DNA-binding pseudobarrel domain"/>
    <property type="match status" value="1"/>
</dbReference>
<dbReference type="Pfam" id="PF02362">
    <property type="entry name" value="B3"/>
    <property type="match status" value="1"/>
</dbReference>
<evidence type="ECO:0000256" key="1">
    <source>
        <dbReference type="ARBA" id="ARBA00004123"/>
    </source>
</evidence>
<dbReference type="GO" id="GO:0003677">
    <property type="term" value="F:DNA binding"/>
    <property type="evidence" value="ECO:0007669"/>
    <property type="project" value="UniProtKB-KW"/>
</dbReference>
<dbReference type="EMBL" id="JAJSOW010000100">
    <property type="protein sequence ID" value="KAI9185643.1"/>
    <property type="molecule type" value="Genomic_DNA"/>
</dbReference>
<name>A0AAD5NWU5_ACENE</name>
<evidence type="ECO:0000313" key="8">
    <source>
        <dbReference type="Proteomes" id="UP001064489"/>
    </source>
</evidence>
<keyword evidence="4" id="KW-0804">Transcription</keyword>
<accession>A0AAD5NWU5</accession>
<reference evidence="7" key="1">
    <citation type="journal article" date="2022" name="Plant J.">
        <title>Strategies of tolerance reflected in two North American maple genomes.</title>
        <authorList>
            <person name="McEvoy S.L."/>
            <person name="Sezen U.U."/>
            <person name="Trouern-Trend A."/>
            <person name="McMahon S.M."/>
            <person name="Schaberg P.G."/>
            <person name="Yang J."/>
            <person name="Wegrzyn J.L."/>
            <person name="Swenson N.G."/>
        </authorList>
    </citation>
    <scope>NUCLEOTIDE SEQUENCE</scope>
    <source>
        <strain evidence="7">91603</strain>
    </source>
</reference>
<dbReference type="AlphaFoldDB" id="A0AAD5NWU5"/>
<organism evidence="7 8">
    <name type="scientific">Acer negundo</name>
    <name type="common">Box elder</name>
    <dbReference type="NCBI Taxonomy" id="4023"/>
    <lineage>
        <taxon>Eukaryota</taxon>
        <taxon>Viridiplantae</taxon>
        <taxon>Streptophyta</taxon>
        <taxon>Embryophyta</taxon>
        <taxon>Tracheophyta</taxon>
        <taxon>Spermatophyta</taxon>
        <taxon>Magnoliopsida</taxon>
        <taxon>eudicotyledons</taxon>
        <taxon>Gunneridae</taxon>
        <taxon>Pentapetalae</taxon>
        <taxon>rosids</taxon>
        <taxon>malvids</taxon>
        <taxon>Sapindales</taxon>
        <taxon>Sapindaceae</taxon>
        <taxon>Hippocastanoideae</taxon>
        <taxon>Acereae</taxon>
        <taxon>Acer</taxon>
    </lineage>
</organism>
<keyword evidence="3" id="KW-0238">DNA-binding</keyword>
<protein>
    <recommendedName>
        <fullName evidence="6">TF-B3 domain-containing protein</fullName>
    </recommendedName>
</protein>
<reference evidence="7" key="2">
    <citation type="submission" date="2023-02" db="EMBL/GenBank/DDBJ databases">
        <authorList>
            <person name="Swenson N.G."/>
            <person name="Wegrzyn J.L."/>
            <person name="Mcevoy S.L."/>
        </authorList>
    </citation>
    <scope>NUCLEOTIDE SEQUENCE</scope>
    <source>
        <strain evidence="7">91603</strain>
        <tissue evidence="7">Leaf</tissue>
    </source>
</reference>
<dbReference type="Proteomes" id="UP001064489">
    <property type="component" value="Chromosome 3"/>
</dbReference>
<dbReference type="InterPro" id="IPR015300">
    <property type="entry name" value="DNA-bd_pseudobarrel_sf"/>
</dbReference>